<gene>
    <name evidence="2" type="ORF">GOM49_04450</name>
</gene>
<sequence>MNYSDLLIECINLFKQANYEILIWIILSVVVILLFKQFKNDAERCRIKEEQSIIKYLVEYSEIVHEINRYKEMRFHLIYYTVEFTGYYLYVQKTLVIL</sequence>
<organism evidence="2 3">
    <name type="scientific">Clostridium bovifaecis</name>
    <dbReference type="NCBI Taxonomy" id="2184719"/>
    <lineage>
        <taxon>Bacteria</taxon>
        <taxon>Bacillati</taxon>
        <taxon>Bacillota</taxon>
        <taxon>Clostridia</taxon>
        <taxon>Eubacteriales</taxon>
        <taxon>Clostridiaceae</taxon>
        <taxon>Clostridium</taxon>
    </lineage>
</organism>
<dbReference type="AlphaFoldDB" id="A0A6I6EL36"/>
<proteinExistence type="predicted"/>
<feature type="transmembrane region" description="Helical" evidence="1">
    <location>
        <begin position="21"/>
        <end position="38"/>
    </location>
</feature>
<evidence type="ECO:0000256" key="1">
    <source>
        <dbReference type="SAM" id="Phobius"/>
    </source>
</evidence>
<keyword evidence="1" id="KW-0812">Transmembrane</keyword>
<accession>A0A6I6EL36</accession>
<keyword evidence="1" id="KW-0472">Membrane</keyword>
<keyword evidence="3" id="KW-1185">Reference proteome</keyword>
<reference evidence="2 3" key="1">
    <citation type="submission" date="2019-12" db="EMBL/GenBank/DDBJ databases">
        <title>Genome sequenceing of Clostridium bovifaecis.</title>
        <authorList>
            <person name="Yao Y."/>
        </authorList>
    </citation>
    <scope>NUCLEOTIDE SEQUENCE [LARGE SCALE GENOMIC DNA]</scope>
    <source>
        <strain evidence="2 3">BXX</strain>
    </source>
</reference>
<dbReference type="EMBL" id="CP046522">
    <property type="protein sequence ID" value="QGU94452.1"/>
    <property type="molecule type" value="Genomic_DNA"/>
</dbReference>
<dbReference type="Proteomes" id="UP000422764">
    <property type="component" value="Chromosome"/>
</dbReference>
<protein>
    <submittedName>
        <fullName evidence="2">Uncharacterized protein</fullName>
    </submittedName>
</protein>
<keyword evidence="1" id="KW-1133">Transmembrane helix</keyword>
<evidence type="ECO:0000313" key="2">
    <source>
        <dbReference type="EMBL" id="QGU94452.1"/>
    </source>
</evidence>
<evidence type="ECO:0000313" key="3">
    <source>
        <dbReference type="Proteomes" id="UP000422764"/>
    </source>
</evidence>
<name>A0A6I6EL36_9CLOT</name>